<evidence type="ECO:0000313" key="1">
    <source>
        <dbReference type="EMBL" id="TFK20397.1"/>
    </source>
</evidence>
<dbReference type="SUPFAM" id="SSF53271">
    <property type="entry name" value="PRTase-like"/>
    <property type="match status" value="1"/>
</dbReference>
<dbReference type="AlphaFoldDB" id="A0A5C3KKE2"/>
<dbReference type="Gene3D" id="3.40.50.2020">
    <property type="match status" value="1"/>
</dbReference>
<dbReference type="STRING" id="230819.A0A5C3KKE2"/>
<proteinExistence type="predicted"/>
<sequence>MRLLGDIRNPEPDPTRFLNFVVAGQSGIGKSFGLFVILVELIAAQERVAFQDKYMYQKELFHYYSKSGYQLLTSEDDYMEAVSSDTSSRIYHLVDTGGAPITSSAVLPHQRDVYVCTPARNNWSHIFNCENLTTRMCYMGNQNADTVGVVKLPDTLLLGFDTTALVDVFNKLPPFHRLQALYTLFGGSARRCFQPTTSDHATITALQSIIFRLSNAPGALNKRGLPRSPALTALWTPHKPLPTLLQFLPLGLSAKPPRCHPLHVLDLHRKGPELRGLVALAINLDFTKTKTFKTCSSIPIDIPDVYNIPEAIDFPGIDSCSIIDGELFLFQITVNSTEHEFNSNCIAKLTRPLLKTGRGDRKVHVVFIQPMGNGFAHRQGCTGTETTQKIAEKYPQCEKGQKIGRHPVQNTRQNGFGKRVLVLDDVMTSGKAVPGSIETVRQHGGEVVGFIQVLNRDEAARCEQHGQGD</sequence>
<evidence type="ECO:0008006" key="3">
    <source>
        <dbReference type="Google" id="ProtNLM"/>
    </source>
</evidence>
<name>A0A5C3KKE2_COPMA</name>
<gene>
    <name evidence="1" type="ORF">FA15DRAFT_659145</name>
</gene>
<protein>
    <recommendedName>
        <fullName evidence="3">Phosphoribosyltransferase domain-containing protein</fullName>
    </recommendedName>
</protein>
<dbReference type="InterPro" id="IPR000836">
    <property type="entry name" value="PRTase_dom"/>
</dbReference>
<evidence type="ECO:0000313" key="2">
    <source>
        <dbReference type="Proteomes" id="UP000307440"/>
    </source>
</evidence>
<reference evidence="1 2" key="1">
    <citation type="journal article" date="2019" name="Nat. Ecol. Evol.">
        <title>Megaphylogeny resolves global patterns of mushroom evolution.</title>
        <authorList>
            <person name="Varga T."/>
            <person name="Krizsan K."/>
            <person name="Foldi C."/>
            <person name="Dima B."/>
            <person name="Sanchez-Garcia M."/>
            <person name="Sanchez-Ramirez S."/>
            <person name="Szollosi G.J."/>
            <person name="Szarkandi J.G."/>
            <person name="Papp V."/>
            <person name="Albert L."/>
            <person name="Andreopoulos W."/>
            <person name="Angelini C."/>
            <person name="Antonin V."/>
            <person name="Barry K.W."/>
            <person name="Bougher N.L."/>
            <person name="Buchanan P."/>
            <person name="Buyck B."/>
            <person name="Bense V."/>
            <person name="Catcheside P."/>
            <person name="Chovatia M."/>
            <person name="Cooper J."/>
            <person name="Damon W."/>
            <person name="Desjardin D."/>
            <person name="Finy P."/>
            <person name="Geml J."/>
            <person name="Haridas S."/>
            <person name="Hughes K."/>
            <person name="Justo A."/>
            <person name="Karasinski D."/>
            <person name="Kautmanova I."/>
            <person name="Kiss B."/>
            <person name="Kocsube S."/>
            <person name="Kotiranta H."/>
            <person name="LaButti K.M."/>
            <person name="Lechner B.E."/>
            <person name="Liimatainen K."/>
            <person name="Lipzen A."/>
            <person name="Lukacs Z."/>
            <person name="Mihaltcheva S."/>
            <person name="Morgado L.N."/>
            <person name="Niskanen T."/>
            <person name="Noordeloos M.E."/>
            <person name="Ohm R.A."/>
            <person name="Ortiz-Santana B."/>
            <person name="Ovrebo C."/>
            <person name="Racz N."/>
            <person name="Riley R."/>
            <person name="Savchenko A."/>
            <person name="Shiryaev A."/>
            <person name="Soop K."/>
            <person name="Spirin V."/>
            <person name="Szebenyi C."/>
            <person name="Tomsovsky M."/>
            <person name="Tulloss R.E."/>
            <person name="Uehling J."/>
            <person name="Grigoriev I.V."/>
            <person name="Vagvolgyi C."/>
            <person name="Papp T."/>
            <person name="Martin F.M."/>
            <person name="Miettinen O."/>
            <person name="Hibbett D.S."/>
            <person name="Nagy L.G."/>
        </authorList>
    </citation>
    <scope>NUCLEOTIDE SEQUENCE [LARGE SCALE GENOMIC DNA]</scope>
    <source>
        <strain evidence="1 2">CBS 121175</strain>
    </source>
</reference>
<dbReference type="OrthoDB" id="5553476at2759"/>
<organism evidence="1 2">
    <name type="scientific">Coprinopsis marcescibilis</name>
    <name type="common">Agaric fungus</name>
    <name type="synonym">Psathyrella marcescibilis</name>
    <dbReference type="NCBI Taxonomy" id="230819"/>
    <lineage>
        <taxon>Eukaryota</taxon>
        <taxon>Fungi</taxon>
        <taxon>Dikarya</taxon>
        <taxon>Basidiomycota</taxon>
        <taxon>Agaricomycotina</taxon>
        <taxon>Agaricomycetes</taxon>
        <taxon>Agaricomycetidae</taxon>
        <taxon>Agaricales</taxon>
        <taxon>Agaricineae</taxon>
        <taxon>Psathyrellaceae</taxon>
        <taxon>Coprinopsis</taxon>
    </lineage>
</organism>
<dbReference type="CDD" id="cd06223">
    <property type="entry name" value="PRTases_typeI"/>
    <property type="match status" value="1"/>
</dbReference>
<dbReference type="InterPro" id="IPR029057">
    <property type="entry name" value="PRTase-like"/>
</dbReference>
<accession>A0A5C3KKE2</accession>
<keyword evidence="2" id="KW-1185">Reference proteome</keyword>
<dbReference type="EMBL" id="ML210302">
    <property type="protein sequence ID" value="TFK20397.1"/>
    <property type="molecule type" value="Genomic_DNA"/>
</dbReference>
<dbReference type="Proteomes" id="UP000307440">
    <property type="component" value="Unassembled WGS sequence"/>
</dbReference>